<dbReference type="GO" id="GO:0005829">
    <property type="term" value="C:cytosol"/>
    <property type="evidence" value="ECO:0007669"/>
    <property type="project" value="TreeGrafter"/>
</dbReference>
<dbReference type="InterPro" id="IPR050712">
    <property type="entry name" value="NAD(P)H-dep_reductase"/>
</dbReference>
<organism evidence="3 4">
    <name type="scientific">Ancylostoma ceylanicum</name>
    <dbReference type="NCBI Taxonomy" id="53326"/>
    <lineage>
        <taxon>Eukaryota</taxon>
        <taxon>Metazoa</taxon>
        <taxon>Ecdysozoa</taxon>
        <taxon>Nematoda</taxon>
        <taxon>Chromadorea</taxon>
        <taxon>Rhabditida</taxon>
        <taxon>Rhabditina</taxon>
        <taxon>Rhabditomorpha</taxon>
        <taxon>Strongyloidea</taxon>
        <taxon>Ancylostomatidae</taxon>
        <taxon>Ancylostomatinae</taxon>
        <taxon>Ancylostoma</taxon>
    </lineage>
</organism>
<dbReference type="SUPFAM" id="SSF52218">
    <property type="entry name" value="Flavoproteins"/>
    <property type="match status" value="1"/>
</dbReference>
<dbReference type="Gene3D" id="3.40.50.360">
    <property type="match status" value="1"/>
</dbReference>
<proteinExistence type="predicted"/>
<reference evidence="3 4" key="1">
    <citation type="submission" date="2013-05" db="EMBL/GenBank/DDBJ databases">
        <title>Draft genome of the parasitic nematode Anyclostoma ceylanicum.</title>
        <authorList>
            <person name="Mitreva M."/>
        </authorList>
    </citation>
    <scope>NUCLEOTIDE SEQUENCE [LARGE SCALE GENOMIC DNA]</scope>
</reference>
<name>A0A0D6L442_9BILA</name>
<dbReference type="PANTHER" id="PTHR30543">
    <property type="entry name" value="CHROMATE REDUCTASE"/>
    <property type="match status" value="1"/>
</dbReference>
<keyword evidence="4" id="KW-1185">Reference proteome</keyword>
<dbReference type="GO" id="GO:0010181">
    <property type="term" value="F:FMN binding"/>
    <property type="evidence" value="ECO:0007669"/>
    <property type="project" value="TreeGrafter"/>
</dbReference>
<evidence type="ECO:0000313" key="3">
    <source>
        <dbReference type="EMBL" id="EPB65840.1"/>
    </source>
</evidence>
<evidence type="ECO:0000256" key="1">
    <source>
        <dbReference type="SAM" id="MobiDB-lite"/>
    </source>
</evidence>
<dbReference type="InterPro" id="IPR005025">
    <property type="entry name" value="FMN_Rdtase-like_dom"/>
</dbReference>
<protein>
    <submittedName>
        <fullName evidence="3">Flavin reductase</fullName>
    </submittedName>
</protein>
<sequence>MDEAYHVITGQKASSGEEKSEEITRFPDHLLTAFTQWEQLKGRSKQRIMQSQSASALCHHVHFYLRITDEYRLKWYTDQEIDIEISQLSKDEDPMDVLRAIRAFEQNGGSLRKGSYNRKVAENIIRLAPEQLRIEIVEIGQLPHYNEDLDTDHPPAEWTAFREKIKTFDGVFLFTPEYNRSVSGVLKNALDVGSRPYGKSVWNGKPTAVASASMSPLAASVANHTLRQSLVFLNMPVMQQPEIYIGSAHTIFDEKGKAVEKSEAFFRQVIDAYADWVHKNLGS</sequence>
<accession>A0A0D6L442</accession>
<evidence type="ECO:0000313" key="4">
    <source>
        <dbReference type="Proteomes" id="UP000054495"/>
    </source>
</evidence>
<dbReference type="AlphaFoldDB" id="A0A0D6L442"/>
<feature type="region of interest" description="Disordered" evidence="1">
    <location>
        <begin position="1"/>
        <end position="21"/>
    </location>
</feature>
<dbReference type="Proteomes" id="UP000054495">
    <property type="component" value="Unassembled WGS sequence"/>
</dbReference>
<dbReference type="Pfam" id="PF03358">
    <property type="entry name" value="FMN_red"/>
    <property type="match status" value="1"/>
</dbReference>
<dbReference type="PANTHER" id="PTHR30543:SF21">
    <property type="entry name" value="NAD(P)H-DEPENDENT FMN REDUCTASE LOT6"/>
    <property type="match status" value="1"/>
</dbReference>
<gene>
    <name evidence="3" type="ORF">ANCCEY_15085</name>
</gene>
<dbReference type="InterPro" id="IPR029039">
    <property type="entry name" value="Flavoprotein-like_sf"/>
</dbReference>
<dbReference type="EMBL" id="KE126976">
    <property type="protein sequence ID" value="EPB65840.1"/>
    <property type="molecule type" value="Genomic_DNA"/>
</dbReference>
<evidence type="ECO:0000259" key="2">
    <source>
        <dbReference type="Pfam" id="PF03358"/>
    </source>
</evidence>
<dbReference type="GO" id="GO:0016491">
    <property type="term" value="F:oxidoreductase activity"/>
    <property type="evidence" value="ECO:0007669"/>
    <property type="project" value="InterPro"/>
</dbReference>
<feature type="domain" description="NADPH-dependent FMN reductase-like" evidence="2">
    <location>
        <begin position="109"/>
        <end position="249"/>
    </location>
</feature>